<dbReference type="InterPro" id="IPR045864">
    <property type="entry name" value="aa-tRNA-synth_II/BPL/LPL"/>
</dbReference>
<evidence type="ECO:0000313" key="12">
    <source>
        <dbReference type="EMBL" id="KAB3523311.1"/>
    </source>
</evidence>
<evidence type="ECO:0000256" key="1">
    <source>
        <dbReference type="ARBA" id="ARBA00004141"/>
    </source>
</evidence>
<dbReference type="InterPro" id="IPR031553">
    <property type="entry name" value="tRNA-synt_2_TM"/>
</dbReference>
<dbReference type="Gene3D" id="3.30.930.10">
    <property type="entry name" value="Bira Bifunctional Protein, Domain 2"/>
    <property type="match status" value="1"/>
</dbReference>
<keyword evidence="5" id="KW-0067">ATP-binding</keyword>
<comment type="subcellular location">
    <subcellularLocation>
        <location evidence="1">Membrane</location>
        <topology evidence="1">Multi-pass membrane protein</topology>
    </subcellularLocation>
</comment>
<dbReference type="Proteomes" id="UP000436181">
    <property type="component" value="Unassembled WGS sequence"/>
</dbReference>
<proteinExistence type="predicted"/>
<reference evidence="12 13" key="1">
    <citation type="submission" date="2019-10" db="EMBL/GenBank/DDBJ databases">
        <title>Corynebacterium sp novel species isolated from the respiratory tract of Marmot.</title>
        <authorList>
            <person name="Zhang G."/>
        </authorList>
    </citation>
    <scope>NUCLEOTIDE SEQUENCE [LARGE SCALE GENOMIC DNA]</scope>
    <source>
        <strain evidence="12 13">336</strain>
    </source>
</reference>
<evidence type="ECO:0000256" key="10">
    <source>
        <dbReference type="SAM" id="Phobius"/>
    </source>
</evidence>
<dbReference type="EMBL" id="WBZJ01000001">
    <property type="protein sequence ID" value="KAB3523311.1"/>
    <property type="molecule type" value="Genomic_DNA"/>
</dbReference>
<keyword evidence="6" id="KW-0460">Magnesium</keyword>
<feature type="transmembrane region" description="Helical" evidence="10">
    <location>
        <begin position="38"/>
        <end position="67"/>
    </location>
</feature>
<accession>A0ABQ6VJJ3</accession>
<dbReference type="RefSeq" id="WP_151844054.1">
    <property type="nucleotide sequence ID" value="NZ_WBZJ01000001.1"/>
</dbReference>
<keyword evidence="2 12" id="KW-0436">Ligase</keyword>
<keyword evidence="9" id="KW-0030">Aminoacyl-tRNA synthetase</keyword>
<evidence type="ECO:0000256" key="5">
    <source>
        <dbReference type="ARBA" id="ARBA00022840"/>
    </source>
</evidence>
<dbReference type="InterPro" id="IPR024320">
    <property type="entry name" value="LPG_synthase_C"/>
</dbReference>
<evidence type="ECO:0000259" key="11">
    <source>
        <dbReference type="PROSITE" id="PS50862"/>
    </source>
</evidence>
<dbReference type="InterPro" id="IPR004365">
    <property type="entry name" value="NA-bd_OB_tRNA"/>
</dbReference>
<evidence type="ECO:0000256" key="4">
    <source>
        <dbReference type="ARBA" id="ARBA00022741"/>
    </source>
</evidence>
<protein>
    <submittedName>
        <fullName evidence="12">Bifunctional lysylphosphatidylglycerol synthetase/lysine--tRNA ligase LysX</fullName>
        <ecNumber evidence="12">2.3.2.3</ecNumber>
        <ecNumber evidence="12">6.1.1.6</ecNumber>
    </submittedName>
</protein>
<dbReference type="PROSITE" id="PS50862">
    <property type="entry name" value="AA_TRNA_LIGASE_II"/>
    <property type="match status" value="1"/>
</dbReference>
<dbReference type="InterPro" id="IPR012340">
    <property type="entry name" value="NA-bd_OB-fold"/>
</dbReference>
<keyword evidence="12" id="KW-0808">Transferase</keyword>
<dbReference type="InterPro" id="IPR004364">
    <property type="entry name" value="Aa-tRNA-synt_II"/>
</dbReference>
<evidence type="ECO:0000256" key="7">
    <source>
        <dbReference type="ARBA" id="ARBA00022989"/>
    </source>
</evidence>
<gene>
    <name evidence="12" type="primary">lysX</name>
    <name evidence="12" type="ORF">F8377_04020</name>
</gene>
<dbReference type="InterPro" id="IPR006195">
    <property type="entry name" value="aa-tRNA-synth_II"/>
</dbReference>
<dbReference type="Pfam" id="PF09924">
    <property type="entry name" value="LPG_synthase_C"/>
    <property type="match status" value="1"/>
</dbReference>
<feature type="transmembrane region" description="Helical" evidence="10">
    <location>
        <begin position="12"/>
        <end position="32"/>
    </location>
</feature>
<dbReference type="SUPFAM" id="SSF55681">
    <property type="entry name" value="Class II aaRS and biotin synthetases"/>
    <property type="match status" value="1"/>
</dbReference>
<dbReference type="CDD" id="cd04322">
    <property type="entry name" value="LysRS_N"/>
    <property type="match status" value="1"/>
</dbReference>
<keyword evidence="4" id="KW-0547">Nucleotide-binding</keyword>
<dbReference type="SUPFAM" id="SSF50249">
    <property type="entry name" value="Nucleic acid-binding proteins"/>
    <property type="match status" value="1"/>
</dbReference>
<evidence type="ECO:0000256" key="2">
    <source>
        <dbReference type="ARBA" id="ARBA00022598"/>
    </source>
</evidence>
<keyword evidence="7 10" id="KW-1133">Transmembrane helix</keyword>
<dbReference type="Gene3D" id="2.40.50.140">
    <property type="entry name" value="Nucleic acid-binding proteins"/>
    <property type="match status" value="1"/>
</dbReference>
<sequence>MKTRSGFFPRYIGTSIWLYALLSLGMTISRAVESRLGYLAYILDLAFLPMPVDSIAWSVILFLLGLGLSRGKRLAWCIAIGGLALLNGANIAVMLADENTRIDHHYYGPLFYLGVAVQAFFLVLMLLRRHDFAVRTREGAVGRALSVWLGGVVAVFLIGSLLVHYWPGTLNGHHRYGWVANHAMAFSIVDGDLFQGHPPLWVSLVISLLSAIVLIAAMVTLVRSQQGENTMSEQDEQAVRALLGAFGAEDSLGYFATRRDKSVIFAPNGAAAVTYRVENGVSLASADPIGDSAHWDAAVQAWLEHSMTYGWTPAVMGASERGAAVYERHGLRSLHLGDEAVVYTDSFRLKTPVMKPVRQAISHAERFGVQLRFRRHGEIPADEFAAISQRADAWRDTSDERGFSMALSRLGDEQDGRCLLVEALVDSEPVAMLSFVPWGPSGLSLDLMRRGPQAPNGTVETMIAGVCTREDLKVSRVSLNFAVFREIFASEDRVAVGAVTRWTRKTLSMLSKRWQMESLYKSNQKYQPLWLPRYLCFPDSLSLGKVGMASARAEGFIPDWTGRDTVHNAVRSQPEAQWALHYVRDAQRTTQRRVSEQSRIRHDKAQHLMERGIQPWPVAVPPSITCADVATAEAGRQVRVSGRVLRQRDFGGVLFLDIRDAHGSAQILSEGSARQEFKAIDLGDIIAVDGTIGASRNGTPSVLAESLTVEAKSLHPPAFQQDAVGTVVARLTARNAVTTAFREVLRDGGFMEVETPILQRVHGGANARPFTTHLNAYDVDLYLRIAPELYLKRLMVQGAEKIFELGRVFRNEGVDASHNPEFTSLEVYEAHGDYTSMRVLAEQLIKAAARQLHGQELVHAPDGTHVSIAEPWPVKSVCGAISEAVSEELGTKVVVDHTTPVEELQQLCDQLSIDYRVSWDEGQLIEELYETFVEARTTLPTFYCDFPTSVSPLTRQHRTTPGLTERWDLVAWGMELGTGYSELTDPLEQRRRLEDQSLKAAGGDPEAMEVDEEFLHALEIGMPPTGGLGLGVDRIIMLLTGTPIRDVLAFTLADRHGRSQG</sequence>
<comment type="caution">
    <text evidence="12">The sequence shown here is derived from an EMBL/GenBank/DDBJ whole genome shotgun (WGS) entry which is preliminary data.</text>
</comment>
<name>A0ABQ6VJJ3_9CORY</name>
<feature type="transmembrane region" description="Helical" evidence="10">
    <location>
        <begin position="74"/>
        <end position="94"/>
    </location>
</feature>
<keyword evidence="12" id="KW-0012">Acyltransferase</keyword>
<feature type="domain" description="Aminoacyl-transfer RNA synthetases class-II family profile" evidence="11">
    <location>
        <begin position="734"/>
        <end position="1043"/>
    </location>
</feature>
<dbReference type="Pfam" id="PF01336">
    <property type="entry name" value="tRNA_anti-codon"/>
    <property type="match status" value="1"/>
</dbReference>
<dbReference type="EC" id="6.1.1.6" evidence="12"/>
<dbReference type="PRINTS" id="PR00982">
    <property type="entry name" value="TRNASYNTHLYS"/>
</dbReference>
<evidence type="ECO:0000256" key="8">
    <source>
        <dbReference type="ARBA" id="ARBA00023136"/>
    </source>
</evidence>
<feature type="transmembrane region" description="Helical" evidence="10">
    <location>
        <begin position="106"/>
        <end position="127"/>
    </location>
</feature>
<dbReference type="Pfam" id="PF16995">
    <property type="entry name" value="tRNA-synt_2_TM"/>
    <property type="match status" value="1"/>
</dbReference>
<organism evidence="12 13">
    <name type="scientific">Corynebacterium zhongnanshanii</name>
    <dbReference type="NCBI Taxonomy" id="2768834"/>
    <lineage>
        <taxon>Bacteria</taxon>
        <taxon>Bacillati</taxon>
        <taxon>Actinomycetota</taxon>
        <taxon>Actinomycetes</taxon>
        <taxon>Mycobacteriales</taxon>
        <taxon>Corynebacteriaceae</taxon>
        <taxon>Corynebacterium</taxon>
    </lineage>
</organism>
<feature type="transmembrane region" description="Helical" evidence="10">
    <location>
        <begin position="147"/>
        <end position="166"/>
    </location>
</feature>
<evidence type="ECO:0000313" key="13">
    <source>
        <dbReference type="Proteomes" id="UP000436181"/>
    </source>
</evidence>
<feature type="transmembrane region" description="Helical" evidence="10">
    <location>
        <begin position="200"/>
        <end position="222"/>
    </location>
</feature>
<evidence type="ECO:0000256" key="9">
    <source>
        <dbReference type="ARBA" id="ARBA00023146"/>
    </source>
</evidence>
<keyword evidence="8 10" id="KW-0472">Membrane</keyword>
<dbReference type="GO" id="GO:0050071">
    <property type="term" value="F:phosphatidylglycerol lysyltransferase activity"/>
    <property type="evidence" value="ECO:0007669"/>
    <property type="project" value="UniProtKB-EC"/>
</dbReference>
<dbReference type="Pfam" id="PF00152">
    <property type="entry name" value="tRNA-synt_2"/>
    <property type="match status" value="1"/>
</dbReference>
<dbReference type="PANTHER" id="PTHR42918">
    <property type="entry name" value="LYSYL-TRNA SYNTHETASE"/>
    <property type="match status" value="1"/>
</dbReference>
<evidence type="ECO:0000256" key="6">
    <source>
        <dbReference type="ARBA" id="ARBA00022842"/>
    </source>
</evidence>
<dbReference type="NCBIfam" id="NF002821">
    <property type="entry name" value="PRK02983.1"/>
    <property type="match status" value="1"/>
</dbReference>
<dbReference type="GO" id="GO:0004824">
    <property type="term" value="F:lysine-tRNA ligase activity"/>
    <property type="evidence" value="ECO:0007669"/>
    <property type="project" value="UniProtKB-EC"/>
</dbReference>
<dbReference type="EC" id="2.3.2.3" evidence="12"/>
<dbReference type="InterPro" id="IPR018149">
    <property type="entry name" value="Lys-tRNA-synth_II_C"/>
</dbReference>
<keyword evidence="3 10" id="KW-0812">Transmembrane</keyword>
<dbReference type="InterPro" id="IPR044136">
    <property type="entry name" value="Lys-tRNA-ligase_II_N"/>
</dbReference>
<keyword evidence="13" id="KW-1185">Reference proteome</keyword>
<evidence type="ECO:0000256" key="3">
    <source>
        <dbReference type="ARBA" id="ARBA00022692"/>
    </source>
</evidence>
<dbReference type="PANTHER" id="PTHR42918:SF15">
    <property type="entry name" value="LYSINE--TRNA LIGASE, CHLOROPLASTIC_MITOCHONDRIAL"/>
    <property type="match status" value="1"/>
</dbReference>